<dbReference type="AlphaFoldDB" id="A0A0J9T3I7"/>
<evidence type="ECO:0000313" key="3">
    <source>
        <dbReference type="EMBL" id="KMZ89664.1"/>
    </source>
</evidence>
<keyword evidence="2" id="KW-1133">Transmembrane helix</keyword>
<name>A0A0J9T3I7_PLAVI</name>
<dbReference type="OrthoDB" id="10602792at2759"/>
<feature type="region of interest" description="Disordered" evidence="1">
    <location>
        <begin position="465"/>
        <end position="488"/>
    </location>
</feature>
<sequence length="488" mass="56543">MDNEHKDLQIYDYKCKDIIVNKKKGKEEMILICKKYLRFLDKSKSWRYVDAGDNISLLLNYWLYEKINGIYGSDNNDLIEQGFSALQQIWDTFDSTRLYESYYKKCKPNLEIKVVIVHISINSASLIILKMCYLIYIDTLKCKKLLVELLRNLLVLAILKHKIYGMKLAEVPLSFEEIQQVLKTHTQHLKHPILEQKFLIQFLAPGFVDSVEAEQIYPIVHLFSTGEIRFDTSNIKDLYKEFVICNSIRSGNRDDEAAFLSDCPHVAKYMQDINTKCPIKDETNCCKFLNYSINDIVKKDGKHSYNEENLIQAYGRLATRLGKCENSIKTIEKNVFNNVKKLLNIYYKFNKHINIINGNQTNDCQDLSHIVQSYQNIKSTCRGETKKFCDAVDKFKSDCLSKIKKIKCKHVDYNLKHFFTLDDSTIVEFEEEEEAQAQLKRDIKKVVEDEAEGSMGTEITAYLSNTEHVDGDNNGETSNHNASSPDHG</sequence>
<accession>A0A0J9T3I7</accession>
<evidence type="ECO:0008006" key="5">
    <source>
        <dbReference type="Google" id="ProtNLM"/>
    </source>
</evidence>
<proteinExistence type="predicted"/>
<evidence type="ECO:0000256" key="2">
    <source>
        <dbReference type="SAM" id="Phobius"/>
    </source>
</evidence>
<keyword evidence="2" id="KW-0472">Membrane</keyword>
<dbReference type="Proteomes" id="UP000053776">
    <property type="component" value="Unassembled WGS sequence"/>
</dbReference>
<evidence type="ECO:0000256" key="1">
    <source>
        <dbReference type="SAM" id="MobiDB-lite"/>
    </source>
</evidence>
<feature type="transmembrane region" description="Helical" evidence="2">
    <location>
        <begin position="114"/>
        <end position="136"/>
    </location>
</feature>
<keyword evidence="2" id="KW-0812">Transmembrane</keyword>
<gene>
    <name evidence="3" type="ORF">PVMG_06119</name>
</gene>
<feature type="compositionally biased region" description="Polar residues" evidence="1">
    <location>
        <begin position="474"/>
        <end position="488"/>
    </location>
</feature>
<protein>
    <recommendedName>
        <fullName evidence="5">Variable surface protein</fullName>
    </recommendedName>
</protein>
<evidence type="ECO:0000313" key="4">
    <source>
        <dbReference type="Proteomes" id="UP000053776"/>
    </source>
</evidence>
<organism evidence="3 4">
    <name type="scientific">Plasmodium vivax Mauritania I</name>
    <dbReference type="NCBI Taxonomy" id="1035515"/>
    <lineage>
        <taxon>Eukaryota</taxon>
        <taxon>Sar</taxon>
        <taxon>Alveolata</taxon>
        <taxon>Apicomplexa</taxon>
        <taxon>Aconoidasida</taxon>
        <taxon>Haemosporida</taxon>
        <taxon>Plasmodiidae</taxon>
        <taxon>Plasmodium</taxon>
        <taxon>Plasmodium (Plasmodium)</taxon>
    </lineage>
</organism>
<dbReference type="EMBL" id="KQ235150">
    <property type="protein sequence ID" value="KMZ89664.1"/>
    <property type="molecule type" value="Genomic_DNA"/>
</dbReference>
<dbReference type="InterPro" id="IPR008780">
    <property type="entry name" value="Plasmodium_Vir"/>
</dbReference>
<dbReference type="Pfam" id="PF05795">
    <property type="entry name" value="Plasmodium_Vir"/>
    <property type="match status" value="2"/>
</dbReference>
<reference evidence="3 4" key="1">
    <citation type="submission" date="2011-08" db="EMBL/GenBank/DDBJ databases">
        <title>The Genome Sequence of Plasmodium vivax Mauritania I.</title>
        <authorList>
            <consortium name="The Broad Institute Genome Sequencing Platform"/>
            <consortium name="The Broad Institute Genome Sequencing Center for Infectious Disease"/>
            <person name="Neafsey D."/>
            <person name="Carlton J."/>
            <person name="Barnwell J."/>
            <person name="Collins W."/>
            <person name="Escalante A."/>
            <person name="Mullikin J."/>
            <person name="Saul A."/>
            <person name="Guigo R."/>
            <person name="Camara F."/>
            <person name="Young S.K."/>
            <person name="Zeng Q."/>
            <person name="Gargeya S."/>
            <person name="Fitzgerald M."/>
            <person name="Haas B."/>
            <person name="Abouelleil A."/>
            <person name="Alvarado L."/>
            <person name="Arachchi H.M."/>
            <person name="Berlin A."/>
            <person name="Brown A."/>
            <person name="Chapman S.B."/>
            <person name="Chen Z."/>
            <person name="Dunbar C."/>
            <person name="Freedman E."/>
            <person name="Gearin G."/>
            <person name="Gellesch M."/>
            <person name="Goldberg J."/>
            <person name="Griggs A."/>
            <person name="Gujja S."/>
            <person name="Heiman D."/>
            <person name="Howarth C."/>
            <person name="Larson L."/>
            <person name="Lui A."/>
            <person name="MacDonald P.J.P."/>
            <person name="Montmayeur A."/>
            <person name="Murphy C."/>
            <person name="Neiman D."/>
            <person name="Pearson M."/>
            <person name="Priest M."/>
            <person name="Roberts A."/>
            <person name="Saif S."/>
            <person name="Shea T."/>
            <person name="Shenoy N."/>
            <person name="Sisk P."/>
            <person name="Stolte C."/>
            <person name="Sykes S."/>
            <person name="Wortman J."/>
            <person name="Nusbaum C."/>
            <person name="Birren B."/>
        </authorList>
    </citation>
    <scope>NUCLEOTIDE SEQUENCE [LARGE SCALE GENOMIC DNA]</scope>
    <source>
        <strain evidence="3 4">Mauritania I</strain>
    </source>
</reference>